<dbReference type="Pfam" id="PF08240">
    <property type="entry name" value="ADH_N"/>
    <property type="match status" value="1"/>
</dbReference>
<dbReference type="PANTHER" id="PTHR48106">
    <property type="entry name" value="QUINONE OXIDOREDUCTASE PIG3-RELATED"/>
    <property type="match status" value="1"/>
</dbReference>
<dbReference type="GO" id="GO:0070402">
    <property type="term" value="F:NADPH binding"/>
    <property type="evidence" value="ECO:0007669"/>
    <property type="project" value="TreeGrafter"/>
</dbReference>
<keyword evidence="5" id="KW-1185">Reference proteome</keyword>
<evidence type="ECO:0000313" key="5">
    <source>
        <dbReference type="Proteomes" id="UP000503336"/>
    </source>
</evidence>
<evidence type="ECO:0000256" key="2">
    <source>
        <dbReference type="ARBA" id="ARBA00023002"/>
    </source>
</evidence>
<dbReference type="KEGG" id="hdh:G5B40_13905"/>
<dbReference type="EMBL" id="CP049056">
    <property type="protein sequence ID" value="QIE57895.1"/>
    <property type="molecule type" value="Genomic_DNA"/>
</dbReference>
<sequence length="329" mass="34978">MPETMRVVEISKPGGPEALTAATRPLPAVAPDQILIRVRAAGVNRPDCLQRAGAYPPPPGASDLPGLEAAGEVAAIGAAVTRWRVGDKVCALLAGGGYAEYAATHEDHALRVPAGLSMEEAAALPETFFTVWTNVFDRGRLKAGETFLVHGGSSGIGTTAIQLANAFGARVFTTAGGDDKTAICRELGAEIAVNYREADYVEVLREATGKRGVDLILDMVGGDYIPRNVKLAADQGRIVQIAFLQGPEVKLNFVQVMLKRLTITGSTLRPRSIAEKAEIADSLREKVWPLIEAGRVKPVMAARFPLKKAADAHRLMESSTHIGKIVLTV</sequence>
<dbReference type="InterPro" id="IPR036291">
    <property type="entry name" value="NAD(P)-bd_dom_sf"/>
</dbReference>
<dbReference type="InterPro" id="IPR013154">
    <property type="entry name" value="ADH-like_N"/>
</dbReference>
<dbReference type="Gene3D" id="3.90.180.10">
    <property type="entry name" value="Medium-chain alcohol dehydrogenases, catalytic domain"/>
    <property type="match status" value="1"/>
</dbReference>
<dbReference type="Gene3D" id="3.40.50.720">
    <property type="entry name" value="NAD(P)-binding Rossmann-like Domain"/>
    <property type="match status" value="1"/>
</dbReference>
<dbReference type="SUPFAM" id="SSF51735">
    <property type="entry name" value="NAD(P)-binding Rossmann-fold domains"/>
    <property type="match status" value="1"/>
</dbReference>
<dbReference type="InterPro" id="IPR020843">
    <property type="entry name" value="ER"/>
</dbReference>
<proteinExistence type="predicted"/>
<dbReference type="Pfam" id="PF00107">
    <property type="entry name" value="ADH_zinc_N"/>
    <property type="match status" value="1"/>
</dbReference>
<protein>
    <submittedName>
        <fullName evidence="4">NAD(P)H-quinone oxidoreductase</fullName>
    </submittedName>
</protein>
<name>A0A7M3T7B4_9RHOB</name>
<evidence type="ECO:0000259" key="3">
    <source>
        <dbReference type="SMART" id="SM00829"/>
    </source>
</evidence>
<evidence type="ECO:0000313" key="4">
    <source>
        <dbReference type="EMBL" id="QIE57895.1"/>
    </source>
</evidence>
<reference evidence="4 5" key="1">
    <citation type="submission" date="2020-02" db="EMBL/GenBank/DDBJ databases">
        <title>complete genome sequence of Rhodobacteraceae bacterium.</title>
        <authorList>
            <person name="Park J."/>
            <person name="Kim Y.-S."/>
            <person name="Kim K.-H."/>
        </authorList>
    </citation>
    <scope>NUCLEOTIDE SEQUENCE [LARGE SCALE GENOMIC DNA]</scope>
    <source>
        <strain evidence="4 5">RR4-56</strain>
    </source>
</reference>
<dbReference type="InterPro" id="IPR011032">
    <property type="entry name" value="GroES-like_sf"/>
</dbReference>
<evidence type="ECO:0000256" key="1">
    <source>
        <dbReference type="ARBA" id="ARBA00022857"/>
    </source>
</evidence>
<dbReference type="AlphaFoldDB" id="A0A7M3T7B4"/>
<dbReference type="InterPro" id="IPR014189">
    <property type="entry name" value="Quinone_OxRdtase_PIG3"/>
</dbReference>
<dbReference type="SMART" id="SM00829">
    <property type="entry name" value="PKS_ER"/>
    <property type="match status" value="1"/>
</dbReference>
<dbReference type="NCBIfam" id="TIGR02824">
    <property type="entry name" value="quinone_pig3"/>
    <property type="match status" value="1"/>
</dbReference>
<feature type="domain" description="Enoyl reductase (ER)" evidence="3">
    <location>
        <begin position="14"/>
        <end position="327"/>
    </location>
</feature>
<dbReference type="GO" id="GO:0016651">
    <property type="term" value="F:oxidoreductase activity, acting on NAD(P)H"/>
    <property type="evidence" value="ECO:0007669"/>
    <property type="project" value="TreeGrafter"/>
</dbReference>
<dbReference type="InterPro" id="IPR013149">
    <property type="entry name" value="ADH-like_C"/>
</dbReference>
<organism evidence="4 5">
    <name type="scientific">Pikeienuella piscinae</name>
    <dbReference type="NCBI Taxonomy" id="2748098"/>
    <lineage>
        <taxon>Bacteria</taxon>
        <taxon>Pseudomonadati</taxon>
        <taxon>Pseudomonadota</taxon>
        <taxon>Alphaproteobacteria</taxon>
        <taxon>Rhodobacterales</taxon>
        <taxon>Paracoccaceae</taxon>
        <taxon>Pikeienuella</taxon>
    </lineage>
</organism>
<gene>
    <name evidence="4" type="ORF">G5B40_13905</name>
</gene>
<keyword evidence="2" id="KW-0560">Oxidoreductase</keyword>
<dbReference type="Proteomes" id="UP000503336">
    <property type="component" value="Chromosome"/>
</dbReference>
<keyword evidence="1" id="KW-0521">NADP</keyword>
<dbReference type="SUPFAM" id="SSF50129">
    <property type="entry name" value="GroES-like"/>
    <property type="match status" value="1"/>
</dbReference>
<dbReference type="CDD" id="cd05276">
    <property type="entry name" value="p53_inducible_oxidoreductase"/>
    <property type="match status" value="1"/>
</dbReference>
<dbReference type="PANTHER" id="PTHR48106:SF8">
    <property type="entry name" value="OS02G0805600 PROTEIN"/>
    <property type="match status" value="1"/>
</dbReference>
<accession>A0A7M3T7B4</accession>